<feature type="domain" description="FAD-binding PCMH-type" evidence="4">
    <location>
        <begin position="159"/>
        <end position="355"/>
    </location>
</feature>
<evidence type="ECO:0000259" key="4">
    <source>
        <dbReference type="PROSITE" id="PS51387"/>
    </source>
</evidence>
<dbReference type="InterPro" id="IPR006094">
    <property type="entry name" value="Oxid_FAD_bind_N"/>
</dbReference>
<accession>A0ABT4A9S5</accession>
<evidence type="ECO:0000256" key="1">
    <source>
        <dbReference type="ARBA" id="ARBA00022827"/>
    </source>
</evidence>
<dbReference type="Gene3D" id="3.30.70.2520">
    <property type="match status" value="1"/>
</dbReference>
<dbReference type="InterPro" id="IPR016166">
    <property type="entry name" value="FAD-bd_PCMH"/>
</dbReference>
<gene>
    <name evidence="5" type="ORF">OV287_28450</name>
</gene>
<dbReference type="Proteomes" id="UP001207654">
    <property type="component" value="Unassembled WGS sequence"/>
</dbReference>
<dbReference type="Gene3D" id="3.30.465.10">
    <property type="match status" value="1"/>
</dbReference>
<evidence type="ECO:0000256" key="2">
    <source>
        <dbReference type="ARBA" id="ARBA00023002"/>
    </source>
</evidence>
<dbReference type="PROSITE" id="PS51387">
    <property type="entry name" value="FAD_PCMH"/>
    <property type="match status" value="1"/>
</dbReference>
<reference evidence="5 6" key="1">
    <citation type="submission" date="2022-11" db="EMBL/GenBank/DDBJ databases">
        <title>Minimal conservation of predation-associated metabolite biosynthetic gene clusters underscores biosynthetic potential of Myxococcota including descriptions for ten novel species: Archangium lansinium sp. nov., Myxococcus landrumus sp. nov., Nannocystis bai.</title>
        <authorList>
            <person name="Ahearne A."/>
            <person name="Stevens C."/>
            <person name="Phillips K."/>
        </authorList>
    </citation>
    <scope>NUCLEOTIDE SEQUENCE [LARGE SCALE GENOMIC DNA]</scope>
    <source>
        <strain evidence="5 6">MIWBW</strain>
    </source>
</reference>
<proteinExistence type="predicted"/>
<protein>
    <submittedName>
        <fullName evidence="5">FAD-binding protein</fullName>
    </submittedName>
</protein>
<dbReference type="InterPro" id="IPR010031">
    <property type="entry name" value="FAD_lactone_oxidase-like"/>
</dbReference>
<keyword evidence="1" id="KW-0285">Flavoprotein</keyword>
<feature type="transmembrane region" description="Helical" evidence="3">
    <location>
        <begin position="65"/>
        <end position="85"/>
    </location>
</feature>
<dbReference type="PANTHER" id="PTHR43762">
    <property type="entry name" value="L-GULONOLACTONE OXIDASE"/>
    <property type="match status" value="1"/>
</dbReference>
<name>A0ABT4A9S5_9BACT</name>
<dbReference type="InterPro" id="IPR016171">
    <property type="entry name" value="Vanillyl_alc_oxidase_C-sub2"/>
</dbReference>
<dbReference type="InterPro" id="IPR036318">
    <property type="entry name" value="FAD-bd_PCMH-like_sf"/>
</dbReference>
<organism evidence="5 6">
    <name type="scientific">Archangium lansingense</name>
    <dbReference type="NCBI Taxonomy" id="2995310"/>
    <lineage>
        <taxon>Bacteria</taxon>
        <taxon>Pseudomonadati</taxon>
        <taxon>Myxococcota</taxon>
        <taxon>Myxococcia</taxon>
        <taxon>Myxococcales</taxon>
        <taxon>Cystobacterineae</taxon>
        <taxon>Archangiaceae</taxon>
        <taxon>Archangium</taxon>
    </lineage>
</organism>
<dbReference type="PANTHER" id="PTHR43762:SF1">
    <property type="entry name" value="D-ARABINONO-1,4-LACTONE OXIDASE"/>
    <property type="match status" value="1"/>
</dbReference>
<evidence type="ECO:0000313" key="5">
    <source>
        <dbReference type="EMBL" id="MCY1078413.1"/>
    </source>
</evidence>
<keyword evidence="3" id="KW-0812">Transmembrane</keyword>
<keyword evidence="1" id="KW-0274">FAD</keyword>
<dbReference type="InterPro" id="IPR016167">
    <property type="entry name" value="FAD-bd_PCMH_sub1"/>
</dbReference>
<evidence type="ECO:0000313" key="6">
    <source>
        <dbReference type="Proteomes" id="UP001207654"/>
    </source>
</evidence>
<dbReference type="InterPro" id="IPR007173">
    <property type="entry name" value="ALO_C"/>
</dbReference>
<evidence type="ECO:0000256" key="3">
    <source>
        <dbReference type="SAM" id="Phobius"/>
    </source>
</evidence>
<sequence>MTEAPVLRPSSNHEAMLWRSLEKKVKGYGWITLTGTLLASVFLAHPRLLGRRRFIVRKSRRQIRAFHLIEAPVIAYLGFVSYYALRRVDRAKARRFSVLVDTANTVALAFFAFESASLIASFPHCVPQGDRRDLTRGALLSLVAAGVGLRVQLALNDYFHPALDPRFAHPQTEEELIQLVKRARALGAQLRVRGSTHCVHPAIFTDEGEQHINVQLDRYTRILEWNETEDGQRMRVTVQAGCHLGVDPGDPLSNKENSLLYQLEEKGWALPDLGGITHQTVGGFLSTGSMGGTTRHDLGRAIVGIRLIDGTGKVHDLAPNPDDPDDQAHNPFYAAGVSLGLLGVISTVTFECEPRYDLVGRQIVRRTEKLDELQLFESGEKGLQHFFEEDGDTYARLLWWPQKGVDKVELWRARRDYVAESKTRRPGLNRRPFVQVPRILQFLVNTFYNFIAHDDPPYMPLTQRLVRLVLNAYLREGETKEFRGPWHEILPMDNGVDDKLMPTDFTELFIPIERSAEVMSKLRDFFEQDIGDMKLTGPYAFEIYAGHESVFWLSPSHGRHSIRVDVFWFRTDKGNRQQFYARFWELLQPFDFRLHWGKFLPEAESAVGPEYLRQQYPMWDAFMAVRQKMDPEGVFLSSYWKRHLGLGGGSKAQEKRKQGAEVGRVVRVHPLGG</sequence>
<feature type="transmembrane region" description="Helical" evidence="3">
    <location>
        <begin position="27"/>
        <end position="44"/>
    </location>
</feature>
<dbReference type="EMBL" id="JAPNKA010000001">
    <property type="protein sequence ID" value="MCY1078413.1"/>
    <property type="molecule type" value="Genomic_DNA"/>
</dbReference>
<dbReference type="SUPFAM" id="SSF56176">
    <property type="entry name" value="FAD-binding/transporter-associated domain-like"/>
    <property type="match status" value="1"/>
</dbReference>
<comment type="caution">
    <text evidence="5">The sequence shown here is derived from an EMBL/GenBank/DDBJ whole genome shotgun (WGS) entry which is preliminary data.</text>
</comment>
<keyword evidence="6" id="KW-1185">Reference proteome</keyword>
<dbReference type="RefSeq" id="WP_267537196.1">
    <property type="nucleotide sequence ID" value="NZ_JAPNKA010000001.1"/>
</dbReference>
<keyword evidence="3" id="KW-1133">Transmembrane helix</keyword>
<keyword evidence="2" id="KW-0560">Oxidoreductase</keyword>
<dbReference type="Gene3D" id="1.10.45.10">
    <property type="entry name" value="Vanillyl-alcohol Oxidase, Chain A, domain 4"/>
    <property type="match status" value="1"/>
</dbReference>
<dbReference type="InterPro" id="IPR016169">
    <property type="entry name" value="FAD-bd_PCMH_sub2"/>
</dbReference>
<dbReference type="Gene3D" id="3.30.43.10">
    <property type="entry name" value="Uridine Diphospho-n-acetylenolpyruvylglucosamine Reductase, domain 2"/>
    <property type="match status" value="1"/>
</dbReference>
<dbReference type="Pfam" id="PF04030">
    <property type="entry name" value="ALO"/>
    <property type="match status" value="1"/>
</dbReference>
<dbReference type="Pfam" id="PF01565">
    <property type="entry name" value="FAD_binding_4"/>
    <property type="match status" value="1"/>
</dbReference>
<keyword evidence="3" id="KW-0472">Membrane</keyword>